<dbReference type="EMBL" id="JAPJUH010000003">
    <property type="protein sequence ID" value="MCX3265184.1"/>
    <property type="molecule type" value="Genomic_DNA"/>
</dbReference>
<gene>
    <name evidence="1" type="ORF">OQZ29_10525</name>
</gene>
<name>A0A9X3I9N3_9SPHI</name>
<evidence type="ECO:0000313" key="2">
    <source>
        <dbReference type="Proteomes" id="UP001142592"/>
    </source>
</evidence>
<protein>
    <submittedName>
        <fullName evidence="1">Uncharacterized protein</fullName>
    </submittedName>
</protein>
<comment type="caution">
    <text evidence="1">The sequence shown here is derived from an EMBL/GenBank/DDBJ whole genome shotgun (WGS) entry which is preliminary data.</text>
</comment>
<evidence type="ECO:0000313" key="1">
    <source>
        <dbReference type="EMBL" id="MCX3265184.1"/>
    </source>
</evidence>
<accession>A0A9X3I9N3</accession>
<keyword evidence="2" id="KW-1185">Reference proteome</keyword>
<dbReference type="Proteomes" id="UP001142592">
    <property type="component" value="Unassembled WGS sequence"/>
</dbReference>
<dbReference type="AlphaFoldDB" id="A0A9X3I9N3"/>
<reference evidence="1" key="1">
    <citation type="submission" date="2022-11" db="EMBL/GenBank/DDBJ databases">
        <authorList>
            <person name="Graham C."/>
            <person name="Newman J.D."/>
        </authorList>
    </citation>
    <scope>NUCLEOTIDE SEQUENCE</scope>
    <source>
        <strain evidence="1">DSM 19486</strain>
    </source>
</reference>
<proteinExistence type="predicted"/>
<sequence length="322" mass="37770">MNIYQKNCLVILSLILGFVLSIAYGYSFRNFIDQPSFSAKDLEYKMITEGIKTERYSISKLFKNDYSVNLSRPYYFPQHKVIVFNGYRDKSEQSFYKIDSQGNLVDSITFSQDYSTIIFGDYILQNKAYSSWIIDGDTTKKNYIEVNAGTNWSEDKVENEFDRLKRSAEDVFYFKYESLWDYDDPRNESKIDKAVFLINGIWYALYGKNLYVDLNDLPDHTLPNLMPNDSSFDQPNSIAYVADFQKTNRVKENEWNGLAYINLLYKTDTIKIKAKLTQNEKPINNLGKYAAYNMGYFKPDGLPYAFIVQDDNYYIIKMKKQL</sequence>
<organism evidence="1 2">
    <name type="scientific">Pedobacter agri</name>
    <dbReference type="NCBI Taxonomy" id="454586"/>
    <lineage>
        <taxon>Bacteria</taxon>
        <taxon>Pseudomonadati</taxon>
        <taxon>Bacteroidota</taxon>
        <taxon>Sphingobacteriia</taxon>
        <taxon>Sphingobacteriales</taxon>
        <taxon>Sphingobacteriaceae</taxon>
        <taxon>Pedobacter</taxon>
    </lineage>
</organism>